<dbReference type="KEGG" id="cao:Celal_4153"/>
<dbReference type="InterPro" id="IPR000182">
    <property type="entry name" value="GNAT_dom"/>
</dbReference>
<accession>E6XFC2</accession>
<reference evidence="2 3" key="1">
    <citation type="journal article" date="2010" name="Stand. Genomic Sci.">
        <title>Complete genome sequence of Cellulophaga algicola type strain (IC166).</title>
        <authorList>
            <person name="Abt B."/>
            <person name="Lu M."/>
            <person name="Misra M."/>
            <person name="Han C."/>
            <person name="Nolan M."/>
            <person name="Lucas S."/>
            <person name="Hammon N."/>
            <person name="Deshpande S."/>
            <person name="Cheng J.F."/>
            <person name="Tapia R."/>
            <person name="Goodwin L."/>
            <person name="Pitluck S."/>
            <person name="Liolios K."/>
            <person name="Pagani I."/>
            <person name="Ivanova N."/>
            <person name="Mavromatis K."/>
            <person name="Ovchinikova G."/>
            <person name="Pati A."/>
            <person name="Chen A."/>
            <person name="Palaniappan K."/>
            <person name="Land M."/>
            <person name="Hauser L."/>
            <person name="Chang Y.J."/>
            <person name="Jeffries C.D."/>
            <person name="Detter J.C."/>
            <person name="Brambilla E."/>
            <person name="Rohde M."/>
            <person name="Tindall B.J."/>
            <person name="Goker M."/>
            <person name="Woyke T."/>
            <person name="Bristow J."/>
            <person name="Eisen J.A."/>
            <person name="Markowitz V."/>
            <person name="Hugenholtz P."/>
            <person name="Kyrpides N.C."/>
            <person name="Klenk H.P."/>
            <person name="Lapidus A."/>
        </authorList>
    </citation>
    <scope>NUCLEOTIDE SEQUENCE [LARGE SCALE GENOMIC DNA]</scope>
    <source>
        <strain evidence="3">DSM 14237 / IC166 / ACAM 630</strain>
    </source>
</reference>
<protein>
    <submittedName>
        <fullName evidence="2">GCN5-related N-acetyltransferase</fullName>
    </submittedName>
</protein>
<dbReference type="InterPro" id="IPR016181">
    <property type="entry name" value="Acyl_CoA_acyltransferase"/>
</dbReference>
<sequence length="138" mass="16010">MSVKFSTDKSKLDLDKIQQYISNESYWGEGRTLEEVKITIDNSFCFGLYTENGAQIAFSRVVTDHILFAYLMDVIVFTEFQGKGYGKQLVEYIMTNELLKKVKTIALKTKDAHSLYERYGFKKVGDSEFWMSIDKIKL</sequence>
<organism evidence="2 3">
    <name type="scientific">Cellulophaga algicola (strain DSM 14237 / IC166 / ACAM 630)</name>
    <dbReference type="NCBI Taxonomy" id="688270"/>
    <lineage>
        <taxon>Bacteria</taxon>
        <taxon>Pseudomonadati</taxon>
        <taxon>Bacteroidota</taxon>
        <taxon>Flavobacteriia</taxon>
        <taxon>Flavobacteriales</taxon>
        <taxon>Flavobacteriaceae</taxon>
        <taxon>Cellulophaga</taxon>
    </lineage>
</organism>
<gene>
    <name evidence="2" type="ordered locus">Celal_4153</name>
</gene>
<dbReference type="Gene3D" id="3.40.630.30">
    <property type="match status" value="1"/>
</dbReference>
<keyword evidence="3" id="KW-1185">Reference proteome</keyword>
<dbReference type="EMBL" id="CP002453">
    <property type="protein sequence ID" value="ADV51395.1"/>
    <property type="molecule type" value="Genomic_DNA"/>
</dbReference>
<evidence type="ECO:0000259" key="1">
    <source>
        <dbReference type="PROSITE" id="PS51186"/>
    </source>
</evidence>
<dbReference type="PROSITE" id="PS51186">
    <property type="entry name" value="GNAT"/>
    <property type="match status" value="1"/>
</dbReference>
<dbReference type="STRING" id="688270.Celal_4153"/>
<dbReference type="SUPFAM" id="SSF55729">
    <property type="entry name" value="Acyl-CoA N-acyltransferases (Nat)"/>
    <property type="match status" value="1"/>
</dbReference>
<dbReference type="OrthoDB" id="3216107at2"/>
<dbReference type="HOGENOM" id="CLU_086503_2_1_10"/>
<proteinExistence type="predicted"/>
<feature type="domain" description="N-acetyltransferase" evidence="1">
    <location>
        <begin position="3"/>
        <end position="138"/>
    </location>
</feature>
<evidence type="ECO:0000313" key="3">
    <source>
        <dbReference type="Proteomes" id="UP000008634"/>
    </source>
</evidence>
<evidence type="ECO:0000313" key="2">
    <source>
        <dbReference type="EMBL" id="ADV51395.1"/>
    </source>
</evidence>
<dbReference type="Pfam" id="PF13508">
    <property type="entry name" value="Acetyltransf_7"/>
    <property type="match status" value="1"/>
</dbReference>
<dbReference type="InterPro" id="IPR053144">
    <property type="entry name" value="Acetyltransferase_Butenolide"/>
</dbReference>
<dbReference type="PANTHER" id="PTHR43233">
    <property type="entry name" value="FAMILY N-ACETYLTRANSFERASE, PUTATIVE (AFU_ORTHOLOGUE AFUA_6G03350)-RELATED"/>
    <property type="match status" value="1"/>
</dbReference>
<dbReference type="CDD" id="cd04301">
    <property type="entry name" value="NAT_SF"/>
    <property type="match status" value="1"/>
</dbReference>
<name>E6XFC2_CELAD</name>
<dbReference type="RefSeq" id="WP_013552843.1">
    <property type="nucleotide sequence ID" value="NC_014934.1"/>
</dbReference>
<dbReference type="GO" id="GO:0016747">
    <property type="term" value="F:acyltransferase activity, transferring groups other than amino-acyl groups"/>
    <property type="evidence" value="ECO:0007669"/>
    <property type="project" value="InterPro"/>
</dbReference>
<dbReference type="PANTHER" id="PTHR43233:SF1">
    <property type="entry name" value="FAMILY N-ACETYLTRANSFERASE, PUTATIVE (AFU_ORTHOLOGUE AFUA_6G03350)-RELATED"/>
    <property type="match status" value="1"/>
</dbReference>
<dbReference type="eggNOG" id="COG0456">
    <property type="taxonomic scope" value="Bacteria"/>
</dbReference>
<dbReference type="Proteomes" id="UP000008634">
    <property type="component" value="Chromosome"/>
</dbReference>
<dbReference type="AlphaFoldDB" id="E6XFC2"/>